<name>A0A3N4L598_9PEZI</name>
<dbReference type="AlphaFoldDB" id="A0A3N4L598"/>
<evidence type="ECO:0000256" key="1">
    <source>
        <dbReference type="SAM" id="MobiDB-lite"/>
    </source>
</evidence>
<dbReference type="PANTHER" id="PTHR13265">
    <property type="entry name" value="THO COMPLEX SUBUNIT 1"/>
    <property type="match status" value="1"/>
</dbReference>
<accession>A0A3N4L598</accession>
<dbReference type="InterPro" id="IPR021861">
    <property type="entry name" value="THO_THOC1"/>
</dbReference>
<dbReference type="OrthoDB" id="10257415at2759"/>
<sequence length="637" mass="71485">MSPALLASGTSALGGVDSFVSCLKQILSTIEKSSLEPPLGESDFDAELLGQIKPATQPVDELYKSSLEIACKTILYELATKDTSVSNETLIAFGNLLDLALVFAELEISEPGLPLALIEELFDSQTIPSCELLFQYLESRIERVTAGIEGSKGKGLILLRLLNELLRRLSKTEDTIFCGRILIFLSKSFPIGEKSGVNLRGEFNTQNVTVYDDTPPLEPVLDVEMEVDTKEEEVKTEESISTAIPEGDVKSDDGTKGAKTVSFTAGQEPKTPSEVLSTSALYPIFWSLQRDFADPQRLLQAPESLESFKKGLAATMARFQIADEEAIKSSGIGDKKDNQASNSKRSDDKKASLVVTGEKRKRDDEEDDSHGEGFNPKYLTSRELFELEISDLTFRRHVLVQAMVLIDFLLSLTPGAKDKWKDIKTPNRAVQYSYTLSPEDEQWAISTRTQISNSLQPNQSGRLFMRLINTVLTREQNWVRWKAESCQPFDMLPLAEEEFEDAKLKAEKQCISEAPFRYVMGTPTLSRLWQGTGDASGMEGLTDEERHRIPTPESFRAGVQQAQEDIKDSFFPQDIEEAQNAKFTKTWKALRIASRDRFHLFNKFDDKFDEERNDLEMLFDVDEKTKEEAKPKVNQQA</sequence>
<dbReference type="STRING" id="1392247.A0A3N4L598"/>
<evidence type="ECO:0000313" key="3">
    <source>
        <dbReference type="Proteomes" id="UP000277580"/>
    </source>
</evidence>
<feature type="region of interest" description="Disordered" evidence="1">
    <location>
        <begin position="233"/>
        <end position="274"/>
    </location>
</feature>
<feature type="compositionally biased region" description="Basic and acidic residues" evidence="1">
    <location>
        <begin position="333"/>
        <end position="363"/>
    </location>
</feature>
<gene>
    <name evidence="2" type="ORF">P167DRAFT_570111</name>
</gene>
<dbReference type="Pfam" id="PF11957">
    <property type="entry name" value="efThoc1"/>
    <property type="match status" value="1"/>
</dbReference>
<evidence type="ECO:0000313" key="2">
    <source>
        <dbReference type="EMBL" id="RPB16948.1"/>
    </source>
</evidence>
<organism evidence="2 3">
    <name type="scientific">Morchella conica CCBAS932</name>
    <dbReference type="NCBI Taxonomy" id="1392247"/>
    <lineage>
        <taxon>Eukaryota</taxon>
        <taxon>Fungi</taxon>
        <taxon>Dikarya</taxon>
        <taxon>Ascomycota</taxon>
        <taxon>Pezizomycotina</taxon>
        <taxon>Pezizomycetes</taxon>
        <taxon>Pezizales</taxon>
        <taxon>Morchellaceae</taxon>
        <taxon>Morchella</taxon>
    </lineage>
</organism>
<proteinExistence type="predicted"/>
<protein>
    <recommendedName>
        <fullName evidence="4">Nuclear matrix protein</fullName>
    </recommendedName>
</protein>
<dbReference type="GO" id="GO:0006406">
    <property type="term" value="P:mRNA export from nucleus"/>
    <property type="evidence" value="ECO:0007669"/>
    <property type="project" value="TreeGrafter"/>
</dbReference>
<dbReference type="GO" id="GO:0000445">
    <property type="term" value="C:THO complex part of transcription export complex"/>
    <property type="evidence" value="ECO:0007669"/>
    <property type="project" value="TreeGrafter"/>
</dbReference>
<dbReference type="EMBL" id="ML119107">
    <property type="protein sequence ID" value="RPB16948.1"/>
    <property type="molecule type" value="Genomic_DNA"/>
</dbReference>
<dbReference type="InParanoid" id="A0A3N4L598"/>
<keyword evidence="3" id="KW-1185">Reference proteome</keyword>
<feature type="region of interest" description="Disordered" evidence="1">
    <location>
        <begin position="330"/>
        <end position="374"/>
    </location>
</feature>
<evidence type="ECO:0008006" key="4">
    <source>
        <dbReference type="Google" id="ProtNLM"/>
    </source>
</evidence>
<dbReference type="PANTHER" id="PTHR13265:SF0">
    <property type="entry name" value="HPR1"/>
    <property type="match status" value="1"/>
</dbReference>
<reference evidence="2 3" key="1">
    <citation type="journal article" date="2018" name="Nat. Ecol. Evol.">
        <title>Pezizomycetes genomes reveal the molecular basis of ectomycorrhizal truffle lifestyle.</title>
        <authorList>
            <person name="Murat C."/>
            <person name="Payen T."/>
            <person name="Noel B."/>
            <person name="Kuo A."/>
            <person name="Morin E."/>
            <person name="Chen J."/>
            <person name="Kohler A."/>
            <person name="Krizsan K."/>
            <person name="Balestrini R."/>
            <person name="Da Silva C."/>
            <person name="Montanini B."/>
            <person name="Hainaut M."/>
            <person name="Levati E."/>
            <person name="Barry K.W."/>
            <person name="Belfiori B."/>
            <person name="Cichocki N."/>
            <person name="Clum A."/>
            <person name="Dockter R.B."/>
            <person name="Fauchery L."/>
            <person name="Guy J."/>
            <person name="Iotti M."/>
            <person name="Le Tacon F."/>
            <person name="Lindquist E.A."/>
            <person name="Lipzen A."/>
            <person name="Malagnac F."/>
            <person name="Mello A."/>
            <person name="Molinier V."/>
            <person name="Miyauchi S."/>
            <person name="Poulain J."/>
            <person name="Riccioni C."/>
            <person name="Rubini A."/>
            <person name="Sitrit Y."/>
            <person name="Splivallo R."/>
            <person name="Traeger S."/>
            <person name="Wang M."/>
            <person name="Zifcakova L."/>
            <person name="Wipf D."/>
            <person name="Zambonelli A."/>
            <person name="Paolocci F."/>
            <person name="Nowrousian M."/>
            <person name="Ottonello S."/>
            <person name="Baldrian P."/>
            <person name="Spatafora J.W."/>
            <person name="Henrissat B."/>
            <person name="Nagy L.G."/>
            <person name="Aury J.M."/>
            <person name="Wincker P."/>
            <person name="Grigoriev I.V."/>
            <person name="Bonfante P."/>
            <person name="Martin F.M."/>
        </authorList>
    </citation>
    <scope>NUCLEOTIDE SEQUENCE [LARGE SCALE GENOMIC DNA]</scope>
    <source>
        <strain evidence="2 3">CCBAS932</strain>
    </source>
</reference>
<dbReference type="Proteomes" id="UP000277580">
    <property type="component" value="Unassembled WGS sequence"/>
</dbReference>
<feature type="compositionally biased region" description="Basic and acidic residues" evidence="1">
    <location>
        <begin position="247"/>
        <end position="256"/>
    </location>
</feature>